<evidence type="ECO:0000256" key="1">
    <source>
        <dbReference type="SAM" id="MobiDB-lite"/>
    </source>
</evidence>
<protein>
    <submittedName>
        <fullName evidence="3">Angiopoietin-like 8</fullName>
    </submittedName>
</protein>
<reference evidence="3" key="3">
    <citation type="submission" date="2025-09" db="UniProtKB">
        <authorList>
            <consortium name="Ensembl"/>
        </authorList>
    </citation>
    <scope>IDENTIFICATION</scope>
    <source>
        <strain evidence="3">Brown Norway</strain>
    </source>
</reference>
<accession>A0A8I6A1K9</accession>
<feature type="region of interest" description="Disordered" evidence="1">
    <location>
        <begin position="155"/>
        <end position="174"/>
    </location>
</feature>
<organism evidence="3 4">
    <name type="scientific">Rattus norvegicus</name>
    <name type="common">Rat</name>
    <dbReference type="NCBI Taxonomy" id="10116"/>
    <lineage>
        <taxon>Eukaryota</taxon>
        <taxon>Metazoa</taxon>
        <taxon>Chordata</taxon>
        <taxon>Craniata</taxon>
        <taxon>Vertebrata</taxon>
        <taxon>Euteleostomi</taxon>
        <taxon>Mammalia</taxon>
        <taxon>Eutheria</taxon>
        <taxon>Euarchontoglires</taxon>
        <taxon>Glires</taxon>
        <taxon>Rodentia</taxon>
        <taxon>Myomorpha</taxon>
        <taxon>Muroidea</taxon>
        <taxon>Muridae</taxon>
        <taxon>Murinae</taxon>
        <taxon>Rattus</taxon>
    </lineage>
</organism>
<dbReference type="PANTHER" id="PTHR21463:SF0">
    <property type="entry name" value="ANGIOPOIETIN-LIKE PROTEIN 8"/>
    <property type="match status" value="1"/>
</dbReference>
<sequence>MVVPILCLLWAIATAVRPAPVAPLGGPEPAQYEELTLLFHGALQLGQALNGVYKATEARLTEAGRNLGLFDQALEFLGREVNQGRDATRELRTSLSEIQAEEDTLHLRAEATARSLREVARAQHALRNSVRRLQVQLRGAWLGQAHQEFENLKVRGSQGHNPAPQKEATTEPWARGPSSCICGSSLSDLLEVTFASKGKNQTWRCSPVVLELQRQGQEKEKVKASLGYKVRPAAYLVISCLKKNRKITGHGGYTRNPSTWG</sequence>
<reference evidence="3" key="2">
    <citation type="submission" date="2025-08" db="UniProtKB">
        <authorList>
            <consortium name="Ensembl"/>
        </authorList>
    </citation>
    <scope>IDENTIFICATION</scope>
    <source>
        <strain evidence="3">Brown Norway</strain>
    </source>
</reference>
<gene>
    <name evidence="3 5" type="primary">Angptl8</name>
</gene>
<keyword evidence="4" id="KW-1185">Reference proteome</keyword>
<dbReference type="Proteomes" id="UP000002494">
    <property type="component" value="Chromosome 8"/>
</dbReference>
<evidence type="ECO:0000256" key="2">
    <source>
        <dbReference type="SAM" id="SignalP"/>
    </source>
</evidence>
<feature type="chain" id="PRO_5035318446" evidence="2">
    <location>
        <begin position="16"/>
        <end position="261"/>
    </location>
</feature>
<dbReference type="GO" id="GO:0070328">
    <property type="term" value="P:triglyceride homeostasis"/>
    <property type="evidence" value="ECO:0007669"/>
    <property type="project" value="InterPro"/>
</dbReference>
<dbReference type="GeneTree" id="ENSGT00440000034383"/>
<keyword evidence="2" id="KW-0732">Signal</keyword>
<evidence type="ECO:0000313" key="5">
    <source>
        <dbReference type="RGD" id="2320121"/>
    </source>
</evidence>
<feature type="signal peptide" evidence="2">
    <location>
        <begin position="1"/>
        <end position="15"/>
    </location>
</feature>
<proteinExistence type="predicted"/>
<dbReference type="AlphaFoldDB" id="A0A8I6A1K9"/>
<name>A0A8I6A1K9_RAT</name>
<dbReference type="GO" id="GO:0019216">
    <property type="term" value="P:regulation of lipid metabolic process"/>
    <property type="evidence" value="ECO:0007669"/>
    <property type="project" value="InterPro"/>
</dbReference>
<reference evidence="3" key="1">
    <citation type="submission" date="2024-01" db="EMBL/GenBank/DDBJ databases">
        <title>GRCr8: a new rat reference genome assembly contstructed from accurate long reads and long range scaffolding.</title>
        <authorList>
            <person name="Doris P.A."/>
            <person name="Kalbfleisch T."/>
            <person name="Li K."/>
            <person name="Howe K."/>
            <person name="Wood J."/>
        </authorList>
    </citation>
    <scope>NUCLEOTIDE SEQUENCE [LARGE SCALE GENOMIC DNA]</scope>
    <source>
        <strain evidence="3">Brown Norway</strain>
    </source>
</reference>
<dbReference type="AGR" id="RGD:2320121"/>
<dbReference type="RGD" id="2320121">
    <property type="gene designation" value="Angptl8"/>
</dbReference>
<dbReference type="Reactome" id="R-RNO-8963889">
    <property type="pathway name" value="Assembly of active LPL and LIPC lipase complexes"/>
</dbReference>
<dbReference type="PANTHER" id="PTHR21463">
    <property type="entry name" value="ANGIOPOIETIN-LIKE PROTEIN 8"/>
    <property type="match status" value="1"/>
</dbReference>
<dbReference type="InterPro" id="IPR026614">
    <property type="entry name" value="ANGPTL8"/>
</dbReference>
<dbReference type="Ensembl" id="ENSRNOT00000094372.2">
    <property type="protein sequence ID" value="ENSRNOP00000085135.1"/>
    <property type="gene ID" value="ENSRNOG00000011490.9"/>
</dbReference>
<evidence type="ECO:0000313" key="3">
    <source>
        <dbReference type="Ensembl" id="ENSRNOP00000085135.1"/>
    </source>
</evidence>
<evidence type="ECO:0000313" key="4">
    <source>
        <dbReference type="Proteomes" id="UP000002494"/>
    </source>
</evidence>